<organism evidence="2 3">
    <name type="scientific">Paracidovorax wautersii</name>
    <dbReference type="NCBI Taxonomy" id="1177982"/>
    <lineage>
        <taxon>Bacteria</taxon>
        <taxon>Pseudomonadati</taxon>
        <taxon>Pseudomonadota</taxon>
        <taxon>Betaproteobacteria</taxon>
        <taxon>Burkholderiales</taxon>
        <taxon>Comamonadaceae</taxon>
        <taxon>Paracidovorax</taxon>
    </lineage>
</organism>
<evidence type="ECO:0000313" key="3">
    <source>
        <dbReference type="Proteomes" id="UP001267710"/>
    </source>
</evidence>
<evidence type="ECO:0008006" key="4">
    <source>
        <dbReference type="Google" id="ProtNLM"/>
    </source>
</evidence>
<keyword evidence="1" id="KW-0472">Membrane</keyword>
<feature type="transmembrane region" description="Helical" evidence="1">
    <location>
        <begin position="67"/>
        <end position="87"/>
    </location>
</feature>
<protein>
    <recommendedName>
        <fullName evidence="4">DoxX-like family protein</fullName>
    </recommendedName>
</protein>
<proteinExistence type="predicted"/>
<dbReference type="InterPro" id="IPR025695">
    <property type="entry name" value="DoxX-like"/>
</dbReference>
<evidence type="ECO:0000313" key="2">
    <source>
        <dbReference type="EMBL" id="MDR6214624.1"/>
    </source>
</evidence>
<keyword evidence="1" id="KW-0812">Transmembrane</keyword>
<feature type="transmembrane region" description="Helical" evidence="1">
    <location>
        <begin position="94"/>
        <end position="118"/>
    </location>
</feature>
<dbReference type="Proteomes" id="UP001267710">
    <property type="component" value="Unassembled WGS sequence"/>
</dbReference>
<reference evidence="2 3" key="1">
    <citation type="submission" date="2023-08" db="EMBL/GenBank/DDBJ databases">
        <title>Functional and genomic diversity of the sorghum phyllosphere microbiome.</title>
        <authorList>
            <person name="Shade A."/>
        </authorList>
    </citation>
    <scope>NUCLEOTIDE SEQUENCE [LARGE SCALE GENOMIC DNA]</scope>
    <source>
        <strain evidence="2 3">SORGH_AS_0335</strain>
    </source>
</reference>
<dbReference type="Pfam" id="PF13781">
    <property type="entry name" value="DoxX_3"/>
    <property type="match status" value="1"/>
</dbReference>
<keyword evidence="1" id="KW-1133">Transmembrane helix</keyword>
<feature type="transmembrane region" description="Helical" evidence="1">
    <location>
        <begin position="29"/>
        <end position="47"/>
    </location>
</feature>
<comment type="caution">
    <text evidence="2">The sequence shown here is derived from an EMBL/GenBank/DDBJ whole genome shotgun (WGS) entry which is preliminary data.</text>
</comment>
<dbReference type="EMBL" id="JAVIZX010000001">
    <property type="protein sequence ID" value="MDR6214624.1"/>
    <property type="molecule type" value="Genomic_DNA"/>
</dbReference>
<accession>A0ABU1IBL5</accession>
<sequence>MHPIPPTPLRNPWEIANTFLRMNARDHRLLRFSLVAVWLGTAVASAIEWQGASQALLVQAGLQSPAWMQIWIWGGIAADAAVGIALWRWPGRAAYAAALVLMAAMTAIATALLPGLWLDPLGPLLKNLPIAALLAVLWRNGATPTP</sequence>
<gene>
    <name evidence="2" type="ORF">QE399_002313</name>
</gene>
<keyword evidence="3" id="KW-1185">Reference proteome</keyword>
<evidence type="ECO:0000256" key="1">
    <source>
        <dbReference type="SAM" id="Phobius"/>
    </source>
</evidence>
<name>A0ABU1IBL5_9BURK</name>